<evidence type="ECO:0000256" key="1">
    <source>
        <dbReference type="SAM" id="Phobius"/>
    </source>
</evidence>
<dbReference type="Proteomes" id="UP000464389">
    <property type="component" value="Plasmid unnamed2"/>
</dbReference>
<gene>
    <name evidence="3" type="ORF">GW952_30560</name>
</gene>
<dbReference type="GO" id="GO:0080120">
    <property type="term" value="P:CAAX-box protein maturation"/>
    <property type="evidence" value="ECO:0007669"/>
    <property type="project" value="UniProtKB-ARBA"/>
</dbReference>
<keyword evidence="3" id="KW-0645">Protease</keyword>
<dbReference type="RefSeq" id="WP_162122752.1">
    <property type="nucleotide sequence ID" value="NZ_CP048110.1"/>
</dbReference>
<dbReference type="GO" id="GO:0006508">
    <property type="term" value="P:proteolysis"/>
    <property type="evidence" value="ECO:0007669"/>
    <property type="project" value="UniProtKB-KW"/>
</dbReference>
<keyword evidence="3" id="KW-0378">Hydrolase</keyword>
<dbReference type="GO" id="GO:0004175">
    <property type="term" value="F:endopeptidase activity"/>
    <property type="evidence" value="ECO:0007669"/>
    <property type="project" value="UniProtKB-ARBA"/>
</dbReference>
<dbReference type="GO" id="GO:0008237">
    <property type="term" value="F:metallopeptidase activity"/>
    <property type="evidence" value="ECO:0007669"/>
    <property type="project" value="UniProtKB-KW"/>
</dbReference>
<feature type="transmembrane region" description="Helical" evidence="1">
    <location>
        <begin position="67"/>
        <end position="84"/>
    </location>
</feature>
<proteinExistence type="predicted"/>
<dbReference type="PANTHER" id="PTHR36435">
    <property type="entry name" value="SLR1288 PROTEIN"/>
    <property type="match status" value="1"/>
</dbReference>
<name>A0A6P1V751_9ENTR</name>
<accession>A0A6P1V751</accession>
<keyword evidence="1" id="KW-1133">Transmembrane helix</keyword>
<dbReference type="InterPro" id="IPR003675">
    <property type="entry name" value="Rce1/LyrA-like_dom"/>
</dbReference>
<keyword evidence="3" id="KW-0482">Metalloprotease</keyword>
<reference evidence="3 4" key="1">
    <citation type="submission" date="2020-01" db="EMBL/GenBank/DDBJ databases">
        <title>Bactrocera dorsalis gut bacteria genome.</title>
        <authorList>
            <person name="Zhang H."/>
            <person name="Cai Z."/>
        </authorList>
    </citation>
    <scope>NUCLEOTIDE SEQUENCE [LARGE SCALE GENOMIC DNA]</scope>
    <source>
        <strain evidence="3 4">BD177</strain>
        <plasmid evidence="3 4">unnamed2</plasmid>
    </source>
</reference>
<geneLocation type="plasmid" evidence="3">
    <name>unnamed2</name>
</geneLocation>
<organism evidence="3 4">
    <name type="scientific">Klebsiella michiganensis</name>
    <dbReference type="NCBI Taxonomy" id="1134687"/>
    <lineage>
        <taxon>Bacteria</taxon>
        <taxon>Pseudomonadati</taxon>
        <taxon>Pseudomonadota</taxon>
        <taxon>Gammaproteobacteria</taxon>
        <taxon>Enterobacterales</taxon>
        <taxon>Enterobacteriaceae</taxon>
        <taxon>Klebsiella/Raoultella group</taxon>
        <taxon>Klebsiella</taxon>
    </lineage>
</organism>
<keyword evidence="1" id="KW-0472">Membrane</keyword>
<evidence type="ECO:0000259" key="2">
    <source>
        <dbReference type="Pfam" id="PF02517"/>
    </source>
</evidence>
<keyword evidence="3" id="KW-0614">Plasmid</keyword>
<dbReference type="EMBL" id="CP048110">
    <property type="protein sequence ID" value="QHS49970.1"/>
    <property type="molecule type" value="Genomic_DNA"/>
</dbReference>
<dbReference type="InterPro" id="IPR052710">
    <property type="entry name" value="CAAX_protease"/>
</dbReference>
<keyword evidence="1" id="KW-0812">Transmembrane</keyword>
<feature type="transmembrane region" description="Helical" evidence="1">
    <location>
        <begin position="104"/>
        <end position="129"/>
    </location>
</feature>
<sequence>MKLIVVGIMAMLAFNTPLFLMNYFDVGLDNAIYNMLFVETSLSALMYTLVLKGRKAFNMRISQNKKTLIILFCVFVGAFILKTMPYDFFNKNGPTDAIELTPQLVITLMLIVPFYEEIIFRGCLFGVFCFLFKKNILAAMIMTSIVFAVSHASFLNISDQIELFLTGMLLNHARVLSKGFFYPISLHSFANLLFLYVNF</sequence>
<feature type="transmembrane region" description="Helical" evidence="1">
    <location>
        <begin position="31"/>
        <end position="51"/>
    </location>
</feature>
<protein>
    <submittedName>
        <fullName evidence="3">CPBP family intramembrane metalloprotease</fullName>
    </submittedName>
</protein>
<dbReference type="AlphaFoldDB" id="A0A6P1V751"/>
<feature type="transmembrane region" description="Helical" evidence="1">
    <location>
        <begin position="175"/>
        <end position="197"/>
    </location>
</feature>
<feature type="domain" description="CAAX prenyl protease 2/Lysostaphin resistance protein A-like" evidence="2">
    <location>
        <begin position="104"/>
        <end position="193"/>
    </location>
</feature>
<dbReference type="Pfam" id="PF02517">
    <property type="entry name" value="Rce1-like"/>
    <property type="match status" value="1"/>
</dbReference>
<dbReference type="PANTHER" id="PTHR36435:SF1">
    <property type="entry name" value="CAAX AMINO TERMINAL PROTEASE FAMILY PROTEIN"/>
    <property type="match status" value="1"/>
</dbReference>
<feature type="transmembrane region" description="Helical" evidence="1">
    <location>
        <begin position="136"/>
        <end position="155"/>
    </location>
</feature>
<evidence type="ECO:0000313" key="4">
    <source>
        <dbReference type="Proteomes" id="UP000464389"/>
    </source>
</evidence>
<evidence type="ECO:0000313" key="3">
    <source>
        <dbReference type="EMBL" id="QHS49970.1"/>
    </source>
</evidence>